<feature type="non-terminal residue" evidence="2">
    <location>
        <position position="1"/>
    </location>
</feature>
<dbReference type="Proteomes" id="UP000521943">
    <property type="component" value="Unassembled WGS sequence"/>
</dbReference>
<organism evidence="2 3">
    <name type="scientific">Ephemerocybe angulata</name>
    <dbReference type="NCBI Taxonomy" id="980116"/>
    <lineage>
        <taxon>Eukaryota</taxon>
        <taxon>Fungi</taxon>
        <taxon>Dikarya</taxon>
        <taxon>Basidiomycota</taxon>
        <taxon>Agaricomycotina</taxon>
        <taxon>Agaricomycetes</taxon>
        <taxon>Agaricomycetidae</taxon>
        <taxon>Agaricales</taxon>
        <taxon>Agaricineae</taxon>
        <taxon>Psathyrellaceae</taxon>
        <taxon>Ephemerocybe</taxon>
    </lineage>
</organism>
<accession>A0A8H6MCS6</accession>
<proteinExistence type="predicted"/>
<dbReference type="AlphaFoldDB" id="A0A8H6MCS6"/>
<keyword evidence="1" id="KW-0472">Membrane</keyword>
<keyword evidence="1" id="KW-0812">Transmembrane</keyword>
<evidence type="ECO:0000313" key="3">
    <source>
        <dbReference type="Proteomes" id="UP000521943"/>
    </source>
</evidence>
<keyword evidence="3" id="KW-1185">Reference proteome</keyword>
<name>A0A8H6MCS6_9AGAR</name>
<sequence>SKSWWPHAALQVRLLEGCTPTKTLVFWCVTLVLPAGLIVLLNRGSISKVFYLQDIYRCLRSLSSRRLSTAIEHATVGWDERRWSPMFWTPAGDLRYDTTDVSRRPHQVRRSMEEATFALLRLSAHSQSDISIVERHRALRLGAGHCESNYARFP</sequence>
<gene>
    <name evidence="2" type="ORF">DFP72DRAFT_872061</name>
</gene>
<protein>
    <submittedName>
        <fullName evidence="2">Uncharacterized protein</fullName>
    </submittedName>
</protein>
<feature type="transmembrane region" description="Helical" evidence="1">
    <location>
        <begin position="24"/>
        <end position="41"/>
    </location>
</feature>
<comment type="caution">
    <text evidence="2">The sequence shown here is derived from an EMBL/GenBank/DDBJ whole genome shotgun (WGS) entry which is preliminary data.</text>
</comment>
<evidence type="ECO:0000313" key="2">
    <source>
        <dbReference type="EMBL" id="KAF6764508.1"/>
    </source>
</evidence>
<keyword evidence="1" id="KW-1133">Transmembrane helix</keyword>
<reference evidence="2 3" key="1">
    <citation type="submission" date="2020-07" db="EMBL/GenBank/DDBJ databases">
        <title>Comparative genomics of pyrophilous fungi reveals a link between fire events and developmental genes.</title>
        <authorList>
            <consortium name="DOE Joint Genome Institute"/>
            <person name="Steindorff A.S."/>
            <person name="Carver A."/>
            <person name="Calhoun S."/>
            <person name="Stillman K."/>
            <person name="Liu H."/>
            <person name="Lipzen A."/>
            <person name="Pangilinan J."/>
            <person name="Labutti K."/>
            <person name="Bruns T.D."/>
            <person name="Grigoriev I.V."/>
        </authorList>
    </citation>
    <scope>NUCLEOTIDE SEQUENCE [LARGE SCALE GENOMIC DNA]</scope>
    <source>
        <strain evidence="2 3">CBS 144469</strain>
    </source>
</reference>
<evidence type="ECO:0000256" key="1">
    <source>
        <dbReference type="SAM" id="Phobius"/>
    </source>
</evidence>
<dbReference type="EMBL" id="JACGCI010000004">
    <property type="protein sequence ID" value="KAF6764508.1"/>
    <property type="molecule type" value="Genomic_DNA"/>
</dbReference>